<comment type="subunit">
    <text evidence="7">Homodimer.</text>
</comment>
<dbReference type="Gene3D" id="2.60.120.10">
    <property type="entry name" value="Jelly Rolls"/>
    <property type="match status" value="1"/>
</dbReference>
<dbReference type="NCBIfam" id="TIGR01221">
    <property type="entry name" value="rmlC"/>
    <property type="match status" value="1"/>
</dbReference>
<dbReference type="EMBL" id="SNXE01000007">
    <property type="protein sequence ID" value="TDP07472.1"/>
    <property type="molecule type" value="Genomic_DNA"/>
</dbReference>
<proteinExistence type="inferred from homology"/>
<dbReference type="GO" id="GO:0019305">
    <property type="term" value="P:dTDP-rhamnose biosynthetic process"/>
    <property type="evidence" value="ECO:0007669"/>
    <property type="project" value="UniProtKB-UniRule"/>
</dbReference>
<sequence>MLKITPTALPEVLIVEPRVFGDARGFFTESWNEQRFNEATGNTLRFVQDNHSRSVRGVLRGLHYQLPPHAQGKLVRCVAGAVFDVAVDLRKSSPNFGKWVGAELTADNQRQMWIPPGFAHGFVVLSETADFLYKTTDYYAPQAEGCVRWDDPAIGIQWPDFGGAPTLAEKDAKAPLLADARHFD</sequence>
<dbReference type="OrthoDB" id="9800680at2"/>
<gene>
    <name evidence="8" type="ORF">DFR39_1075</name>
</gene>
<dbReference type="GO" id="GO:0008830">
    <property type="term" value="F:dTDP-4-dehydrorhamnose 3,5-epimerase activity"/>
    <property type="evidence" value="ECO:0007669"/>
    <property type="project" value="UniProtKB-UniRule"/>
</dbReference>
<dbReference type="EC" id="5.1.3.13" evidence="3 7"/>
<evidence type="ECO:0000313" key="9">
    <source>
        <dbReference type="Proteomes" id="UP000295357"/>
    </source>
</evidence>
<evidence type="ECO:0000256" key="6">
    <source>
        <dbReference type="PIRSR" id="PIRSR600888-3"/>
    </source>
</evidence>
<keyword evidence="7" id="KW-0413">Isomerase</keyword>
<evidence type="ECO:0000256" key="1">
    <source>
        <dbReference type="ARBA" id="ARBA00001298"/>
    </source>
</evidence>
<feature type="active site" description="Proton donor" evidence="5">
    <location>
        <position position="133"/>
    </location>
</feature>
<evidence type="ECO:0000256" key="4">
    <source>
        <dbReference type="ARBA" id="ARBA00019595"/>
    </source>
</evidence>
<dbReference type="Proteomes" id="UP000295357">
    <property type="component" value="Unassembled WGS sequence"/>
</dbReference>
<dbReference type="PANTHER" id="PTHR21047">
    <property type="entry name" value="DTDP-6-DEOXY-D-GLUCOSE-3,5 EPIMERASE"/>
    <property type="match status" value="1"/>
</dbReference>
<dbReference type="CDD" id="cd00438">
    <property type="entry name" value="cupin_RmlC"/>
    <property type="match status" value="1"/>
</dbReference>
<reference evidence="8 9" key="1">
    <citation type="submission" date="2019-03" db="EMBL/GenBank/DDBJ databases">
        <title>Genomic Encyclopedia of Type Strains, Phase IV (KMG-IV): sequencing the most valuable type-strain genomes for metagenomic binning, comparative biology and taxonomic classification.</title>
        <authorList>
            <person name="Goeker M."/>
        </authorList>
    </citation>
    <scope>NUCLEOTIDE SEQUENCE [LARGE SCALE GENOMIC DNA]</scope>
    <source>
        <strain evidence="8 9">DSM 25082</strain>
    </source>
</reference>
<dbReference type="GO" id="GO:0000271">
    <property type="term" value="P:polysaccharide biosynthetic process"/>
    <property type="evidence" value="ECO:0007669"/>
    <property type="project" value="TreeGrafter"/>
</dbReference>
<comment type="catalytic activity">
    <reaction evidence="1 7">
        <text>dTDP-4-dehydro-6-deoxy-alpha-D-glucose = dTDP-4-dehydro-beta-L-rhamnose</text>
        <dbReference type="Rhea" id="RHEA:16969"/>
        <dbReference type="ChEBI" id="CHEBI:57649"/>
        <dbReference type="ChEBI" id="CHEBI:62830"/>
        <dbReference type="EC" id="5.1.3.13"/>
    </reaction>
</comment>
<comment type="similarity">
    <text evidence="7">Belongs to the dTDP-4-dehydrorhamnose 3,5-epimerase family.</text>
</comment>
<keyword evidence="9" id="KW-1185">Reference proteome</keyword>
<evidence type="ECO:0000256" key="7">
    <source>
        <dbReference type="RuleBase" id="RU364069"/>
    </source>
</evidence>
<accession>A0A4R6N2L0</accession>
<dbReference type="AlphaFoldDB" id="A0A4R6N2L0"/>
<dbReference type="UniPathway" id="UPA00124"/>
<evidence type="ECO:0000256" key="5">
    <source>
        <dbReference type="PIRSR" id="PIRSR600888-1"/>
    </source>
</evidence>
<protein>
    <recommendedName>
        <fullName evidence="4 7">dTDP-4-dehydrorhamnose 3,5-epimerase</fullName>
        <ecNumber evidence="3 7">5.1.3.13</ecNumber>
    </recommendedName>
    <alternativeName>
        <fullName evidence="7">Thymidine diphospho-4-keto-rhamnose 3,5-epimerase</fullName>
    </alternativeName>
</protein>
<evidence type="ECO:0000256" key="2">
    <source>
        <dbReference type="ARBA" id="ARBA00001997"/>
    </source>
</evidence>
<name>A0A4R6N2L0_9BURK</name>
<dbReference type="SUPFAM" id="SSF51182">
    <property type="entry name" value="RmlC-like cupins"/>
    <property type="match status" value="1"/>
</dbReference>
<evidence type="ECO:0000313" key="8">
    <source>
        <dbReference type="EMBL" id="TDP07472.1"/>
    </source>
</evidence>
<feature type="site" description="Participates in a stacking interaction with the thymidine ring of dTDP-4-oxo-6-deoxyglucose" evidence="6">
    <location>
        <position position="139"/>
    </location>
</feature>
<dbReference type="GO" id="GO:0005829">
    <property type="term" value="C:cytosol"/>
    <property type="evidence" value="ECO:0007669"/>
    <property type="project" value="TreeGrafter"/>
</dbReference>
<dbReference type="InterPro" id="IPR011051">
    <property type="entry name" value="RmlC_Cupin_sf"/>
</dbReference>
<evidence type="ECO:0000256" key="3">
    <source>
        <dbReference type="ARBA" id="ARBA00012098"/>
    </source>
</evidence>
<feature type="active site" description="Proton acceptor" evidence="5">
    <location>
        <position position="63"/>
    </location>
</feature>
<comment type="function">
    <text evidence="2 7">Catalyzes the epimerization of the C3' and C5'positions of dTDP-6-deoxy-D-xylo-4-hexulose, forming dTDP-6-deoxy-L-lyxo-4-hexulose.</text>
</comment>
<dbReference type="RefSeq" id="WP_133604277.1">
    <property type="nucleotide sequence ID" value="NZ_JAUFPJ010000008.1"/>
</dbReference>
<dbReference type="InterPro" id="IPR000888">
    <property type="entry name" value="RmlC-like"/>
</dbReference>
<comment type="pathway">
    <text evidence="7">Carbohydrate biosynthesis; dTDP-L-rhamnose biosynthesis.</text>
</comment>
<comment type="caution">
    <text evidence="8">The sequence shown here is derived from an EMBL/GenBank/DDBJ whole genome shotgun (WGS) entry which is preliminary data.</text>
</comment>
<dbReference type="PANTHER" id="PTHR21047:SF2">
    <property type="entry name" value="THYMIDINE DIPHOSPHO-4-KETO-RHAMNOSE 3,5-EPIMERASE"/>
    <property type="match status" value="1"/>
</dbReference>
<dbReference type="InterPro" id="IPR014710">
    <property type="entry name" value="RmlC-like_jellyroll"/>
</dbReference>
<organism evidence="8 9">
    <name type="scientific">Roseateles asaccharophilus</name>
    <dbReference type="NCBI Taxonomy" id="582607"/>
    <lineage>
        <taxon>Bacteria</taxon>
        <taxon>Pseudomonadati</taxon>
        <taxon>Pseudomonadota</taxon>
        <taxon>Betaproteobacteria</taxon>
        <taxon>Burkholderiales</taxon>
        <taxon>Sphaerotilaceae</taxon>
        <taxon>Roseateles</taxon>
    </lineage>
</organism>
<dbReference type="Pfam" id="PF00908">
    <property type="entry name" value="dTDP_sugar_isom"/>
    <property type="match status" value="1"/>
</dbReference>